<dbReference type="Pfam" id="PF02778">
    <property type="entry name" value="tRNA_int_endo_N"/>
    <property type="match status" value="1"/>
</dbReference>
<dbReference type="InterPro" id="IPR006678">
    <property type="entry name" value="tRNA_intron_Endonuc_N"/>
</dbReference>
<evidence type="ECO:0000313" key="9">
    <source>
        <dbReference type="Proteomes" id="UP001367676"/>
    </source>
</evidence>
<feature type="domain" description="tRNA intron endonuclease N-terminal" evidence="7">
    <location>
        <begin position="41"/>
        <end position="138"/>
    </location>
</feature>
<dbReference type="PANTHER" id="PTHR21227">
    <property type="entry name" value="TRNA-SPLICING ENDONUCLEASE SUBUNIT SEN2"/>
    <property type="match status" value="1"/>
</dbReference>
<evidence type="ECO:0000259" key="6">
    <source>
        <dbReference type="Pfam" id="PF01974"/>
    </source>
</evidence>
<reference evidence="8 9" key="1">
    <citation type="submission" date="2024-03" db="EMBL/GenBank/DDBJ databases">
        <title>Adaptation during the transition from Ophiocordyceps entomopathogen to insect associate is accompanied by gene loss and intensified selection.</title>
        <authorList>
            <person name="Ward C.M."/>
            <person name="Onetto C.A."/>
            <person name="Borneman A.R."/>
        </authorList>
    </citation>
    <scope>NUCLEOTIDE SEQUENCE [LARGE SCALE GENOMIC DNA]</scope>
    <source>
        <strain evidence="8">AWRI1</strain>
        <tissue evidence="8">Single Adult Female</tissue>
    </source>
</reference>
<dbReference type="EMBL" id="JBBCAQ010000038">
    <property type="protein sequence ID" value="KAK7572004.1"/>
    <property type="molecule type" value="Genomic_DNA"/>
</dbReference>
<dbReference type="PANTHER" id="PTHR21227:SF0">
    <property type="entry name" value="TRNA-SPLICING ENDONUCLEASE SUBUNIT SEN2"/>
    <property type="match status" value="1"/>
</dbReference>
<dbReference type="GO" id="GO:0000214">
    <property type="term" value="C:tRNA-intron endonuclease complex"/>
    <property type="evidence" value="ECO:0007669"/>
    <property type="project" value="UniProtKB-UniRule"/>
</dbReference>
<feature type="active site" evidence="5">
    <location>
        <position position="187"/>
    </location>
</feature>
<dbReference type="GO" id="GO:0000213">
    <property type="term" value="F:tRNA-intron lyase activity"/>
    <property type="evidence" value="ECO:0007669"/>
    <property type="project" value="UniProtKB-UniRule"/>
</dbReference>
<dbReference type="GO" id="GO:0005737">
    <property type="term" value="C:cytoplasm"/>
    <property type="evidence" value="ECO:0007669"/>
    <property type="project" value="TreeGrafter"/>
</dbReference>
<feature type="domain" description="tRNA intron endonuclease catalytic" evidence="6">
    <location>
        <begin position="149"/>
        <end position="228"/>
    </location>
</feature>
<evidence type="ECO:0000256" key="2">
    <source>
        <dbReference type="ARBA" id="ARBA00022694"/>
    </source>
</evidence>
<comment type="function">
    <text evidence="4">Constitutes one of the two catalytic subunit of the tRNA-splicing endonuclease complex, a complex responsible for identification and cleavage of the splice sites in pre-tRNA. It cleaves pre-tRNA at the 5'- and 3'-splice sites to release the intron. The products are an intron and two tRNA half-molecules bearing 2',3'-cyclic phosphate and 5'-OH termini. There are no conserved sequences at the splice sites, but the intron is invariably located at the same site in the gene, placing the splice sites an invariant distance from the constant structural features of the tRNA body.</text>
</comment>
<evidence type="ECO:0000256" key="3">
    <source>
        <dbReference type="ARBA" id="ARBA00023239"/>
    </source>
</evidence>
<dbReference type="AlphaFoldDB" id="A0AAN9T3B1"/>
<protein>
    <recommendedName>
        <fullName evidence="4">tRNA-splicing endonuclease subunit Sen2</fullName>
        <ecNumber evidence="4">4.6.1.16</ecNumber>
    </recommendedName>
</protein>
<evidence type="ECO:0000256" key="5">
    <source>
        <dbReference type="PIRSR" id="PIRSR011789-1"/>
    </source>
</evidence>
<evidence type="ECO:0000256" key="4">
    <source>
        <dbReference type="PIRNR" id="PIRNR011789"/>
    </source>
</evidence>
<keyword evidence="2 4" id="KW-0819">tRNA processing</keyword>
<dbReference type="PIRSF" id="PIRSF011789">
    <property type="entry name" value="tRNA_splic_SEN2"/>
    <property type="match status" value="1"/>
</dbReference>
<dbReference type="InterPro" id="IPR006676">
    <property type="entry name" value="tRNA_splic"/>
</dbReference>
<sequence length="263" mass="30191">MQNFRPLAPKRCSLPHRPPLPIFKDSNVKSLDNLRSTTLYTGKLNGSSVVVDDHEAMVDLYTMGYFGSGSHSSGYPSFYTLEAGDESALESRTQENDSTSTNIKETLNLMLEEAFFLSHAINVLNVYHDEEILSSECMWRKFQSITSNFIPKYVAYHHFRSKGWVVKPGIKFGGDYTLYKEGPPFYHGSFVVQIVYNLNEEDRNQGFSPFLAHYRALEVVKKDLIICQIVAPQNFQGNSLNDLRKFKISEYLFKRWAPSENRE</sequence>
<dbReference type="Proteomes" id="UP001367676">
    <property type="component" value="Unassembled WGS sequence"/>
</dbReference>
<proteinExistence type="inferred from homology"/>
<comment type="similarity">
    <text evidence="1 4">Belongs to the tRNA-intron endonuclease family.</text>
</comment>
<dbReference type="SUPFAM" id="SSF53032">
    <property type="entry name" value="tRNA-intron endonuclease catalytic domain-like"/>
    <property type="match status" value="1"/>
</dbReference>
<keyword evidence="9" id="KW-1185">Reference proteome</keyword>
<dbReference type="GO" id="GO:0003676">
    <property type="term" value="F:nucleic acid binding"/>
    <property type="evidence" value="ECO:0007669"/>
    <property type="project" value="InterPro"/>
</dbReference>
<dbReference type="Pfam" id="PF01974">
    <property type="entry name" value="tRNA_int_endo"/>
    <property type="match status" value="1"/>
</dbReference>
<keyword evidence="3 4" id="KW-0456">Lyase</keyword>
<dbReference type="InterPro" id="IPR011856">
    <property type="entry name" value="tRNA_endonuc-like_dom_sf"/>
</dbReference>
<organism evidence="8 9">
    <name type="scientific">Parthenolecanium corni</name>
    <dbReference type="NCBI Taxonomy" id="536013"/>
    <lineage>
        <taxon>Eukaryota</taxon>
        <taxon>Metazoa</taxon>
        <taxon>Ecdysozoa</taxon>
        <taxon>Arthropoda</taxon>
        <taxon>Hexapoda</taxon>
        <taxon>Insecta</taxon>
        <taxon>Pterygota</taxon>
        <taxon>Neoptera</taxon>
        <taxon>Paraneoptera</taxon>
        <taxon>Hemiptera</taxon>
        <taxon>Sternorrhyncha</taxon>
        <taxon>Coccoidea</taxon>
        <taxon>Coccidae</taxon>
        <taxon>Parthenolecanium</taxon>
    </lineage>
</organism>
<evidence type="ECO:0000259" key="7">
    <source>
        <dbReference type="Pfam" id="PF02778"/>
    </source>
</evidence>
<gene>
    <name evidence="8" type="ORF">V9T40_014476</name>
</gene>
<dbReference type="Gene3D" id="3.40.1350.10">
    <property type="match status" value="1"/>
</dbReference>
<dbReference type="InterPro" id="IPR036167">
    <property type="entry name" value="tRNA_intron_Endo_cat-like_sf"/>
</dbReference>
<dbReference type="InterPro" id="IPR016589">
    <property type="entry name" value="tRNA_splic_SEN2"/>
</dbReference>
<accession>A0AAN9T3B1</accession>
<dbReference type="EC" id="4.6.1.16" evidence="4"/>
<feature type="active site" evidence="5">
    <location>
        <position position="222"/>
    </location>
</feature>
<evidence type="ECO:0000313" key="8">
    <source>
        <dbReference type="EMBL" id="KAK7572004.1"/>
    </source>
</evidence>
<feature type="active site" evidence="5">
    <location>
        <position position="179"/>
    </location>
</feature>
<evidence type="ECO:0000256" key="1">
    <source>
        <dbReference type="ARBA" id="ARBA00008078"/>
    </source>
</evidence>
<dbReference type="Gene3D" id="3.40.1170.20">
    <property type="entry name" value="tRNA intron endonuclease, N-terminal domain"/>
    <property type="match status" value="1"/>
</dbReference>
<comment type="caution">
    <text evidence="8">The sequence shown here is derived from an EMBL/GenBank/DDBJ whole genome shotgun (WGS) entry which is preliminary data.</text>
</comment>
<dbReference type="GO" id="GO:0000379">
    <property type="term" value="P:tRNA-type intron splice site recognition and cleavage"/>
    <property type="evidence" value="ECO:0007669"/>
    <property type="project" value="TreeGrafter"/>
</dbReference>
<dbReference type="CDD" id="cd22363">
    <property type="entry name" value="tRNA-intron_lyase_C"/>
    <property type="match status" value="1"/>
</dbReference>
<dbReference type="InterPro" id="IPR006677">
    <property type="entry name" value="tRNA_intron_Endonuc_cat-like"/>
</dbReference>
<dbReference type="NCBIfam" id="TIGR00324">
    <property type="entry name" value="endA"/>
    <property type="match status" value="1"/>
</dbReference>
<name>A0AAN9T3B1_9HEMI</name>